<feature type="domain" description="Formyl transferase N-terminal" evidence="5">
    <location>
        <begin position="10"/>
        <end position="214"/>
    </location>
</feature>
<evidence type="ECO:0000256" key="1">
    <source>
        <dbReference type="ARBA" id="ARBA00005054"/>
    </source>
</evidence>
<reference evidence="6 7" key="1">
    <citation type="journal article" date="2017" name="BMC Genomics">
        <title>Chromosome level assembly and secondary metabolite potential of the parasitic fungus Cordyceps militaris.</title>
        <authorList>
            <person name="Kramer G.J."/>
            <person name="Nodwell J.R."/>
        </authorList>
    </citation>
    <scope>NUCLEOTIDE SEQUENCE [LARGE SCALE GENOMIC DNA]</scope>
    <source>
        <strain evidence="6 7">ATCC 34164</strain>
    </source>
</reference>
<keyword evidence="3 6" id="KW-0808">Transferase</keyword>
<dbReference type="VEuPathDB" id="FungiDB:CCM_09067"/>
<proteinExistence type="predicted"/>
<keyword evidence="4" id="KW-0658">Purine biosynthesis</keyword>
<dbReference type="OMA" id="HYVDEGM"/>
<dbReference type="Pfam" id="PF00551">
    <property type="entry name" value="Formyl_trans_N"/>
    <property type="match status" value="1"/>
</dbReference>
<evidence type="ECO:0000256" key="2">
    <source>
        <dbReference type="ARBA" id="ARBA00012254"/>
    </source>
</evidence>
<dbReference type="AlphaFoldDB" id="A0A2H4SWD1"/>
<sequence length="226" mass="24525">MAETESAPCRITVMASGFGSNFQALIDAIANGSLPHSRIISLITNRKSAHATVRADQAGIPWEYFNLISNGFQKKGETDEAQIADARRRYDAALAAQILAAPPEQRPELIVLAGWMYVFSPSFLDPIDKAGIRIINLHPAMPGEFDGANAIERAFAAFEAGTLTRTGIMAHYVIAEVDRGAPILVQEIAWEGEDLDALKAKIHGHEHELIVRATAKVAAEIVARRS</sequence>
<accession>A0A2H4SWD1</accession>
<gene>
    <name evidence="6" type="ORF">A9K55_000442</name>
</gene>
<evidence type="ECO:0000256" key="3">
    <source>
        <dbReference type="ARBA" id="ARBA00022679"/>
    </source>
</evidence>
<dbReference type="Gene3D" id="3.40.50.170">
    <property type="entry name" value="Formyl transferase, N-terminal domain"/>
    <property type="match status" value="1"/>
</dbReference>
<dbReference type="GO" id="GO:0004644">
    <property type="term" value="F:phosphoribosylglycinamide formyltransferase activity"/>
    <property type="evidence" value="ECO:0007669"/>
    <property type="project" value="UniProtKB-EC"/>
</dbReference>
<dbReference type="OrthoDB" id="5575075at2759"/>
<evidence type="ECO:0000313" key="6">
    <source>
        <dbReference type="EMBL" id="ATY67415.1"/>
    </source>
</evidence>
<comment type="pathway">
    <text evidence="1">Purine metabolism; IMP biosynthesis via de novo pathway; N(2)-formyl-N(1)-(5-phospho-D-ribosyl)glycinamide from N(1)-(5-phospho-D-ribosyl)glycinamide (10-formyl THF route): step 1/1.</text>
</comment>
<dbReference type="PANTHER" id="PTHR43369:SF2">
    <property type="entry name" value="PHOSPHORIBOSYLGLYCINAMIDE FORMYLTRANSFERASE"/>
    <property type="match status" value="1"/>
</dbReference>
<dbReference type="InterPro" id="IPR036477">
    <property type="entry name" value="Formyl_transf_N_sf"/>
</dbReference>
<dbReference type="GO" id="GO:0006189">
    <property type="term" value="P:'de novo' IMP biosynthetic process"/>
    <property type="evidence" value="ECO:0007669"/>
    <property type="project" value="TreeGrafter"/>
</dbReference>
<evidence type="ECO:0000259" key="5">
    <source>
        <dbReference type="Pfam" id="PF00551"/>
    </source>
</evidence>
<dbReference type="PANTHER" id="PTHR43369">
    <property type="entry name" value="PHOSPHORIBOSYLGLYCINAMIDE FORMYLTRANSFERASE"/>
    <property type="match status" value="1"/>
</dbReference>
<dbReference type="EMBL" id="CP023328">
    <property type="protein sequence ID" value="ATY67415.1"/>
    <property type="molecule type" value="Genomic_DNA"/>
</dbReference>
<evidence type="ECO:0000256" key="4">
    <source>
        <dbReference type="ARBA" id="ARBA00022755"/>
    </source>
</evidence>
<dbReference type="Proteomes" id="UP000323067">
    <property type="component" value="Chromosome i"/>
</dbReference>
<dbReference type="VEuPathDB" id="FungiDB:A9K55_000442"/>
<dbReference type="SUPFAM" id="SSF53328">
    <property type="entry name" value="Formyltransferase"/>
    <property type="match status" value="1"/>
</dbReference>
<organism evidence="6 7">
    <name type="scientific">Cordyceps militaris</name>
    <name type="common">Caterpillar fungus</name>
    <name type="synonym">Clavaria militaris</name>
    <dbReference type="NCBI Taxonomy" id="73501"/>
    <lineage>
        <taxon>Eukaryota</taxon>
        <taxon>Fungi</taxon>
        <taxon>Dikarya</taxon>
        <taxon>Ascomycota</taxon>
        <taxon>Pezizomycotina</taxon>
        <taxon>Sordariomycetes</taxon>
        <taxon>Hypocreomycetidae</taxon>
        <taxon>Hypocreales</taxon>
        <taxon>Cordycipitaceae</taxon>
        <taxon>Cordyceps</taxon>
    </lineage>
</organism>
<dbReference type="InterPro" id="IPR002376">
    <property type="entry name" value="Formyl_transf_N"/>
</dbReference>
<dbReference type="EC" id="2.1.2.2" evidence="2"/>
<name>A0A2H4SWD1_CORMI</name>
<protein>
    <recommendedName>
        <fullName evidence="2">phosphoribosylglycinamide formyltransferase 1</fullName>
        <ecNumber evidence="2">2.1.2.2</ecNumber>
    </recommendedName>
</protein>
<dbReference type="GO" id="GO:0005737">
    <property type="term" value="C:cytoplasm"/>
    <property type="evidence" value="ECO:0007669"/>
    <property type="project" value="TreeGrafter"/>
</dbReference>
<evidence type="ECO:0000313" key="7">
    <source>
        <dbReference type="Proteomes" id="UP000323067"/>
    </source>
</evidence>